<dbReference type="GO" id="GO:0004792">
    <property type="term" value="F:thiosulfate-cyanide sulfurtransferase activity"/>
    <property type="evidence" value="ECO:0007669"/>
    <property type="project" value="EnsemblFungi"/>
</dbReference>
<dbReference type="GO" id="GO:0005739">
    <property type="term" value="C:mitochondrion"/>
    <property type="evidence" value="ECO:0007669"/>
    <property type="project" value="TreeGrafter"/>
</dbReference>
<dbReference type="InterPro" id="IPR001763">
    <property type="entry name" value="Rhodanese-like_dom"/>
</dbReference>
<feature type="domain" description="Rhodanese" evidence="1">
    <location>
        <begin position="36"/>
        <end position="137"/>
    </location>
</feature>
<dbReference type="Proteomes" id="UP000001640">
    <property type="component" value="Chromosome 2"/>
</dbReference>
<dbReference type="KEGG" id="ncs:NCAS_0B00610"/>
<reference evidence="2 3" key="1">
    <citation type="journal article" date="2011" name="Proc. Natl. Acad. Sci. U.S.A.">
        <title>Evolutionary erosion of yeast sex chromosomes by mating-type switching accidents.</title>
        <authorList>
            <person name="Gordon J.L."/>
            <person name="Armisen D."/>
            <person name="Proux-Wera E."/>
            <person name="Oheigeartaigh S.S."/>
            <person name="Byrne K.P."/>
            <person name="Wolfe K.H."/>
        </authorList>
    </citation>
    <scope>NUCLEOTIDE SEQUENCE [LARGE SCALE GENOMIC DNA]</scope>
    <source>
        <strain evidence="3">ATCC 76901 / BCRC 22586 / CBS 4309 / NBRC 1992 / NRRL Y-12630</strain>
    </source>
</reference>
<dbReference type="CDD" id="cd01519">
    <property type="entry name" value="RHOD_HSP67B2"/>
    <property type="match status" value="1"/>
</dbReference>
<dbReference type="OMA" id="FFCQMGR"/>
<dbReference type="Gene3D" id="3.40.250.10">
    <property type="entry name" value="Rhodanese-like domain"/>
    <property type="match status" value="1"/>
</dbReference>
<dbReference type="InterPro" id="IPR036873">
    <property type="entry name" value="Rhodanese-like_dom_sf"/>
</dbReference>
<dbReference type="HOGENOM" id="CLU_089574_0_2_1"/>
<dbReference type="OrthoDB" id="566238at2759"/>
<gene>
    <name evidence="2" type="primary">NCAS0B00610</name>
    <name evidence="2" type="ordered locus">NCAS_0B00610</name>
</gene>
<accession>G0VB22</accession>
<dbReference type="RefSeq" id="XP_003674522.1">
    <property type="nucleotide sequence ID" value="XM_003674474.1"/>
</dbReference>
<dbReference type="SMART" id="SM00450">
    <property type="entry name" value="RHOD"/>
    <property type="match status" value="1"/>
</dbReference>
<dbReference type="GO" id="GO:0006790">
    <property type="term" value="P:sulfur compound metabolic process"/>
    <property type="evidence" value="ECO:0007669"/>
    <property type="project" value="EnsemblFungi"/>
</dbReference>
<dbReference type="PANTHER" id="PTHR44086">
    <property type="entry name" value="THIOSULFATE SULFURTRANSFERASE RDL2, MITOCHONDRIAL-RELATED"/>
    <property type="match status" value="1"/>
</dbReference>
<name>G0VB22_NAUCA</name>
<dbReference type="Pfam" id="PF00581">
    <property type="entry name" value="Rhodanese"/>
    <property type="match status" value="1"/>
</dbReference>
<keyword evidence="3" id="KW-1185">Reference proteome</keyword>
<dbReference type="GeneID" id="96901709"/>
<dbReference type="PROSITE" id="PS50206">
    <property type="entry name" value="RHODANESE_3"/>
    <property type="match status" value="1"/>
</dbReference>
<dbReference type="SUPFAM" id="SSF52821">
    <property type="entry name" value="Rhodanese/Cell cycle control phosphatase"/>
    <property type="match status" value="1"/>
</dbReference>
<dbReference type="AlphaFoldDB" id="G0VB22"/>
<protein>
    <recommendedName>
        <fullName evidence="1">Rhodanese domain-containing protein</fullName>
    </recommendedName>
</protein>
<dbReference type="FunCoup" id="G0VB22">
    <property type="interactions" value="505"/>
</dbReference>
<evidence type="ECO:0000313" key="2">
    <source>
        <dbReference type="EMBL" id="CCC68145.1"/>
    </source>
</evidence>
<dbReference type="STRING" id="1064592.G0VB22"/>
<dbReference type="PANTHER" id="PTHR44086:SF10">
    <property type="entry name" value="THIOSULFATE SULFURTRANSFERASE_RHODANESE-LIKE DOMAIN-CONTAINING PROTEIN 3"/>
    <property type="match status" value="1"/>
</dbReference>
<reference key="2">
    <citation type="submission" date="2011-08" db="EMBL/GenBank/DDBJ databases">
        <title>Genome sequence of Naumovozyma castellii.</title>
        <authorList>
            <person name="Gordon J.L."/>
            <person name="Armisen D."/>
            <person name="Proux-Wera E."/>
            <person name="OhEigeartaigh S.S."/>
            <person name="Byrne K.P."/>
            <person name="Wolfe K.H."/>
        </authorList>
    </citation>
    <scope>NUCLEOTIDE SEQUENCE</scope>
    <source>
        <strain>Type strain:CBS 4309</strain>
    </source>
</reference>
<evidence type="ECO:0000313" key="3">
    <source>
        <dbReference type="Proteomes" id="UP000001640"/>
    </source>
</evidence>
<dbReference type="InParanoid" id="G0VB22"/>
<evidence type="ECO:0000259" key="1">
    <source>
        <dbReference type="PROSITE" id="PS50206"/>
    </source>
</evidence>
<proteinExistence type="predicted"/>
<sequence>MWNSIKAAWNGTDGSEETGSVPVYNFDQMKQIVGQHDPTVVLVDVREPSEYSVVRIPGSINIPYRTHPDAFTLNDAEFQSSFGVPKPAHNKELIFFCASGMRASKAEQVASKNGYNNTSIYKGSMNDWVAHGGDKLNL</sequence>
<dbReference type="eggNOG" id="KOG1530">
    <property type="taxonomic scope" value="Eukaryota"/>
</dbReference>
<dbReference type="EMBL" id="HE576753">
    <property type="protein sequence ID" value="CCC68145.1"/>
    <property type="molecule type" value="Genomic_DNA"/>
</dbReference>
<organism evidence="2 3">
    <name type="scientific">Naumovozyma castellii</name>
    <name type="common">Yeast</name>
    <name type="synonym">Saccharomyces castellii</name>
    <dbReference type="NCBI Taxonomy" id="27288"/>
    <lineage>
        <taxon>Eukaryota</taxon>
        <taxon>Fungi</taxon>
        <taxon>Dikarya</taxon>
        <taxon>Ascomycota</taxon>
        <taxon>Saccharomycotina</taxon>
        <taxon>Saccharomycetes</taxon>
        <taxon>Saccharomycetales</taxon>
        <taxon>Saccharomycetaceae</taxon>
        <taxon>Naumovozyma</taxon>
    </lineage>
</organism>